<feature type="compositionally biased region" description="Low complexity" evidence="2">
    <location>
        <begin position="15"/>
        <end position="31"/>
    </location>
</feature>
<dbReference type="EMBL" id="CP038231">
    <property type="protein sequence ID" value="QDH13260.1"/>
    <property type="molecule type" value="Genomic_DNA"/>
</dbReference>
<feature type="region of interest" description="Disordered" evidence="2">
    <location>
        <begin position="1"/>
        <end position="49"/>
    </location>
</feature>
<feature type="region of interest" description="Disordered" evidence="2">
    <location>
        <begin position="187"/>
        <end position="223"/>
    </location>
</feature>
<keyword evidence="4" id="KW-1185">Reference proteome</keyword>
<evidence type="ECO:0000313" key="3">
    <source>
        <dbReference type="EMBL" id="QDH13260.1"/>
    </source>
</evidence>
<reference evidence="3 4" key="1">
    <citation type="submission" date="2019-03" db="EMBL/GenBank/DDBJ databases">
        <title>The complete genome sequence of Swingsia_sp. F3b2 LMG30590(T).</title>
        <authorList>
            <person name="Chua K.-O."/>
            <person name="Chan K.-G."/>
            <person name="See-Too W.-S."/>
        </authorList>
    </citation>
    <scope>NUCLEOTIDE SEQUENCE [LARGE SCALE GENOMIC DNA]</scope>
    <source>
        <strain evidence="3 4">F3b2</strain>
    </source>
</reference>
<keyword evidence="1" id="KW-0732">Signal</keyword>
<dbReference type="InterPro" id="IPR013425">
    <property type="entry name" value="Autotrns_rpt"/>
</dbReference>
<sequence length="223" mass="22204">MASSGAATARGTLQPPTATGRTGQATRRPTGITVASTPSSPPRARTVQVDDSQGAVLVKGLDFDSTLSKADSAVLPSSGSYTITGDALTIAGNKLTATVEDASNKATVASIIKDGTQDGKAVAGTLDKEGAGRLVLSGANSYTGGTTINQGTLEGTTANFGTGAVNVAQAGTLDLNQGSDATFGNQLTGNGTFDKDGAGHSDQSRVTTAALQARPTSTRAPCW</sequence>
<proteinExistence type="predicted"/>
<dbReference type="NCBIfam" id="TIGR02601">
    <property type="entry name" value="autotrns_rpt"/>
    <property type="match status" value="1"/>
</dbReference>
<name>A0A4Y6U8F5_9PROT</name>
<organism evidence="3 4">
    <name type="scientific">Formicincola oecophyllae</name>
    <dbReference type="NCBI Taxonomy" id="2558361"/>
    <lineage>
        <taxon>Bacteria</taxon>
        <taxon>Pseudomonadati</taxon>
        <taxon>Pseudomonadota</taxon>
        <taxon>Alphaproteobacteria</taxon>
        <taxon>Acetobacterales</taxon>
        <taxon>Acetobacteraceae</taxon>
        <taxon>Formicincola</taxon>
    </lineage>
</organism>
<feature type="compositionally biased region" description="Basic and acidic residues" evidence="2">
    <location>
        <begin position="193"/>
        <end position="203"/>
    </location>
</feature>
<dbReference type="AlphaFoldDB" id="A0A4Y6U8F5"/>
<dbReference type="Proteomes" id="UP000318709">
    <property type="component" value="Chromosome"/>
</dbReference>
<dbReference type="SUPFAM" id="SSF51126">
    <property type="entry name" value="Pectin lyase-like"/>
    <property type="match status" value="1"/>
</dbReference>
<protein>
    <recommendedName>
        <fullName evidence="5">Autotransporter outer membrane beta-barrel domain-containing protein</fullName>
    </recommendedName>
</protein>
<dbReference type="InterPro" id="IPR011050">
    <property type="entry name" value="Pectin_lyase_fold/virulence"/>
</dbReference>
<feature type="compositionally biased region" description="Polar residues" evidence="2">
    <location>
        <begin position="204"/>
        <end position="223"/>
    </location>
</feature>
<dbReference type="Pfam" id="PF12951">
    <property type="entry name" value="PATR"/>
    <property type="match status" value="1"/>
</dbReference>
<accession>A0A4Y6U8F5</accession>
<evidence type="ECO:0000313" key="4">
    <source>
        <dbReference type="Proteomes" id="UP000318709"/>
    </source>
</evidence>
<gene>
    <name evidence="3" type="ORF">E3E12_02520</name>
</gene>
<evidence type="ECO:0008006" key="5">
    <source>
        <dbReference type="Google" id="ProtNLM"/>
    </source>
</evidence>
<evidence type="ECO:0000256" key="1">
    <source>
        <dbReference type="ARBA" id="ARBA00022729"/>
    </source>
</evidence>
<evidence type="ECO:0000256" key="2">
    <source>
        <dbReference type="SAM" id="MobiDB-lite"/>
    </source>
</evidence>
<dbReference type="OrthoDB" id="1776524at2"/>
<dbReference type="KEGG" id="swf:E3E12_02520"/>